<dbReference type="Pfam" id="PF06026">
    <property type="entry name" value="Rib_5-P_isom_A"/>
    <property type="match status" value="1"/>
</dbReference>
<dbReference type="EMBL" id="CP029551">
    <property type="protein sequence ID" value="AWN36143.1"/>
    <property type="molecule type" value="Genomic_DNA"/>
</dbReference>
<feature type="binding site" evidence="3">
    <location>
        <position position="123"/>
    </location>
    <ligand>
        <name>substrate</name>
    </ligand>
</feature>
<dbReference type="OrthoDB" id="5870696at2"/>
<dbReference type="RefSeq" id="WP_109951250.1">
    <property type="nucleotide sequence ID" value="NZ_CP029551.1"/>
</dbReference>
<name>A0A2U8VR30_9HYPH</name>
<dbReference type="NCBIfam" id="TIGR00021">
    <property type="entry name" value="rpiA"/>
    <property type="match status" value="1"/>
</dbReference>
<keyword evidence="5" id="KW-1185">Reference proteome</keyword>
<dbReference type="InterPro" id="IPR050262">
    <property type="entry name" value="Ribose-5P_isomerase"/>
</dbReference>
<protein>
    <recommendedName>
        <fullName evidence="3">Ribose-5-phosphate isomerase A</fullName>
        <ecNumber evidence="3">5.3.1.6</ecNumber>
    </recommendedName>
    <alternativeName>
        <fullName evidence="3">Phosphoriboisomerase A</fullName>
        <shortName evidence="3">PRI</shortName>
    </alternativeName>
</protein>
<feature type="binding site" evidence="3">
    <location>
        <begin position="96"/>
        <end position="99"/>
    </location>
    <ligand>
        <name>substrate</name>
    </ligand>
</feature>
<dbReference type="GO" id="GO:0009052">
    <property type="term" value="P:pentose-phosphate shunt, non-oxidative branch"/>
    <property type="evidence" value="ECO:0007669"/>
    <property type="project" value="UniProtKB-UniRule"/>
</dbReference>
<sequence length="237" mass="24253">MSGPDLRRAAAARALDLVEPGMKLGLGTGSTAAAFVTLLGARVRDGLDVVGVPTSEATRAQAEAEGIRLATLDEIPQLDLTIDGADEVDGQLRLIKGGGAALLREKIVAFASTRMVVIADAAKRVGTLGAFPLPIEVNPFGRTATRIAVEAAIARAGCTGEVRLRLAPDGAPLVTDGGHHILDAHLGAIHDPEALSAALWAVPGVVEHGLFLGLATAAILAEDRAGQAHVTVLGRID</sequence>
<evidence type="ECO:0000256" key="2">
    <source>
        <dbReference type="ARBA" id="ARBA00023235"/>
    </source>
</evidence>
<dbReference type="Gene3D" id="3.40.50.1360">
    <property type="match status" value="1"/>
</dbReference>
<organism evidence="4 5">
    <name type="scientific">Methylobacterium radiodurans</name>
    <dbReference type="NCBI Taxonomy" id="2202828"/>
    <lineage>
        <taxon>Bacteria</taxon>
        <taxon>Pseudomonadati</taxon>
        <taxon>Pseudomonadota</taxon>
        <taxon>Alphaproteobacteria</taxon>
        <taxon>Hyphomicrobiales</taxon>
        <taxon>Methylobacteriaceae</taxon>
        <taxon>Methylobacterium</taxon>
    </lineage>
</organism>
<dbReference type="InterPro" id="IPR037171">
    <property type="entry name" value="NagB/RpiA_transferase-like"/>
</dbReference>
<dbReference type="HAMAP" id="MF_00170">
    <property type="entry name" value="Rib_5P_isom_A"/>
    <property type="match status" value="1"/>
</dbReference>
<dbReference type="NCBIfam" id="NF001924">
    <property type="entry name" value="PRK00702.1"/>
    <property type="match status" value="1"/>
</dbReference>
<dbReference type="AlphaFoldDB" id="A0A2U8VR30"/>
<evidence type="ECO:0000313" key="4">
    <source>
        <dbReference type="EMBL" id="AWN36143.1"/>
    </source>
</evidence>
<feature type="active site" description="Proton acceptor" evidence="3">
    <location>
        <position position="105"/>
    </location>
</feature>
<feature type="binding site" evidence="3">
    <location>
        <begin position="83"/>
        <end position="86"/>
    </location>
    <ligand>
        <name>substrate</name>
    </ligand>
</feature>
<gene>
    <name evidence="3" type="primary">rpiA</name>
    <name evidence="4" type="ORF">DK427_10730</name>
</gene>
<proteinExistence type="inferred from homology"/>
<dbReference type="KEGG" id="meti:DK427_10730"/>
<comment type="subunit">
    <text evidence="3">Homodimer.</text>
</comment>
<dbReference type="PANTHER" id="PTHR43748:SF3">
    <property type="entry name" value="RIBOSE-5-PHOSPHATE ISOMERASE 3, CHLOROPLASTIC-RELATED"/>
    <property type="match status" value="1"/>
</dbReference>
<comment type="catalytic activity">
    <reaction evidence="1 3">
        <text>aldehydo-D-ribose 5-phosphate = D-ribulose 5-phosphate</text>
        <dbReference type="Rhea" id="RHEA:14657"/>
        <dbReference type="ChEBI" id="CHEBI:58121"/>
        <dbReference type="ChEBI" id="CHEBI:58273"/>
        <dbReference type="EC" id="5.3.1.6"/>
    </reaction>
</comment>
<dbReference type="FunFam" id="3.40.50.1360:FF:000001">
    <property type="entry name" value="Ribose-5-phosphate isomerase A"/>
    <property type="match status" value="1"/>
</dbReference>
<comment type="similarity">
    <text evidence="3">Belongs to the ribose 5-phosphate isomerase family.</text>
</comment>
<dbReference type="Gene3D" id="3.30.70.260">
    <property type="match status" value="1"/>
</dbReference>
<dbReference type="UniPathway" id="UPA00115">
    <property type="reaction ID" value="UER00412"/>
</dbReference>
<dbReference type="Proteomes" id="UP000246058">
    <property type="component" value="Chromosome"/>
</dbReference>
<dbReference type="SUPFAM" id="SSF75445">
    <property type="entry name" value="D-ribose-5-phosphate isomerase (RpiA), lid domain"/>
    <property type="match status" value="1"/>
</dbReference>
<dbReference type="InterPro" id="IPR020672">
    <property type="entry name" value="Ribose5P_isomerase_typA_subgr"/>
</dbReference>
<dbReference type="InterPro" id="IPR004788">
    <property type="entry name" value="Ribose5P_isomerase_type_A"/>
</dbReference>
<evidence type="ECO:0000256" key="3">
    <source>
        <dbReference type="HAMAP-Rule" id="MF_00170"/>
    </source>
</evidence>
<comment type="function">
    <text evidence="3">Catalyzes the reversible conversion of ribose-5-phosphate to ribulose 5-phosphate.</text>
</comment>
<evidence type="ECO:0000313" key="5">
    <source>
        <dbReference type="Proteomes" id="UP000246058"/>
    </source>
</evidence>
<comment type="pathway">
    <text evidence="3">Carbohydrate degradation; pentose phosphate pathway; D-ribose 5-phosphate from D-ribulose 5-phosphate (non-oxidative stage): step 1/1.</text>
</comment>
<accession>A0A2U8VR30</accession>
<dbReference type="SUPFAM" id="SSF100950">
    <property type="entry name" value="NagB/RpiA/CoA transferase-like"/>
    <property type="match status" value="1"/>
</dbReference>
<keyword evidence="2 3" id="KW-0413">Isomerase</keyword>
<dbReference type="GO" id="GO:0004751">
    <property type="term" value="F:ribose-5-phosphate isomerase activity"/>
    <property type="evidence" value="ECO:0007669"/>
    <property type="project" value="UniProtKB-UniRule"/>
</dbReference>
<reference evidence="4 5" key="1">
    <citation type="submission" date="2018-05" db="EMBL/GenBank/DDBJ databases">
        <title>Complete Genome Sequence of Methylobacterium sp. 17Sr1-43.</title>
        <authorList>
            <person name="Srinivasan S."/>
        </authorList>
    </citation>
    <scope>NUCLEOTIDE SEQUENCE [LARGE SCALE GENOMIC DNA]</scope>
    <source>
        <strain evidence="4 5">17Sr1-43</strain>
    </source>
</reference>
<evidence type="ECO:0000256" key="1">
    <source>
        <dbReference type="ARBA" id="ARBA00001713"/>
    </source>
</evidence>
<dbReference type="CDD" id="cd01398">
    <property type="entry name" value="RPI_A"/>
    <property type="match status" value="1"/>
</dbReference>
<dbReference type="EC" id="5.3.1.6" evidence="3"/>
<dbReference type="PANTHER" id="PTHR43748">
    <property type="entry name" value="RIBOSE-5-PHOSPHATE ISOMERASE 3, CHLOROPLASTIC-RELATED"/>
    <property type="match status" value="1"/>
</dbReference>
<feature type="binding site" evidence="3">
    <location>
        <begin position="28"/>
        <end position="31"/>
    </location>
    <ligand>
        <name>substrate</name>
    </ligand>
</feature>